<reference evidence="2 3" key="1">
    <citation type="submission" date="2020-04" db="EMBL/GenBank/DDBJ databases">
        <title>Molecular characterization of pseudomonads from Agaricus bisporus reveal novel blotch 2 pathogens in Western Europe.</title>
        <authorList>
            <person name="Taparia T."/>
            <person name="Krijger M."/>
            <person name="Haynes E."/>
            <person name="Elpinstone J.G."/>
            <person name="Noble R."/>
            <person name="Van Der Wolf J."/>
        </authorList>
    </citation>
    <scope>NUCLEOTIDE SEQUENCE [LARGE SCALE GENOMIC DNA]</scope>
    <source>
        <strain evidence="2 3">B7002</strain>
    </source>
</reference>
<feature type="region of interest" description="Disordered" evidence="1">
    <location>
        <begin position="36"/>
        <end position="55"/>
    </location>
</feature>
<accession>A0A7Y7RW04</accession>
<evidence type="ECO:0000313" key="2">
    <source>
        <dbReference type="EMBL" id="NVZ59246.1"/>
    </source>
</evidence>
<dbReference type="AlphaFoldDB" id="A0A7Y7RW04"/>
<dbReference type="Proteomes" id="UP000560470">
    <property type="component" value="Unassembled WGS sequence"/>
</dbReference>
<evidence type="ECO:0000256" key="1">
    <source>
        <dbReference type="SAM" id="MobiDB-lite"/>
    </source>
</evidence>
<dbReference type="EMBL" id="JACAOZ010000030">
    <property type="protein sequence ID" value="NVZ59246.1"/>
    <property type="molecule type" value="Genomic_DNA"/>
</dbReference>
<gene>
    <name evidence="2" type="ORF">HX797_23525</name>
</gene>
<name>A0A7Y7RW04_9PSED</name>
<proteinExistence type="predicted"/>
<evidence type="ECO:0000313" key="3">
    <source>
        <dbReference type="Proteomes" id="UP000560470"/>
    </source>
</evidence>
<dbReference type="RefSeq" id="WP_170036668.1">
    <property type="nucleotide sequence ID" value="NZ_JACAOZ010000030.1"/>
</dbReference>
<sequence length="55" mass="5837">MIRLHGAIKGFSQAVAGKEGLQGDIGFFMGVISQPWGKKKGLKNEPSGPQKVRGV</sequence>
<organism evidence="2 3">
    <name type="scientific">Pseudomonas edaphica</name>
    <dbReference type="NCBI Taxonomy" id="2006980"/>
    <lineage>
        <taxon>Bacteria</taxon>
        <taxon>Pseudomonadati</taxon>
        <taxon>Pseudomonadota</taxon>
        <taxon>Gammaproteobacteria</taxon>
        <taxon>Pseudomonadales</taxon>
        <taxon>Pseudomonadaceae</taxon>
        <taxon>Pseudomonas</taxon>
    </lineage>
</organism>
<protein>
    <submittedName>
        <fullName evidence="2">Uncharacterized protein</fullName>
    </submittedName>
</protein>
<comment type="caution">
    <text evidence="2">The sequence shown here is derived from an EMBL/GenBank/DDBJ whole genome shotgun (WGS) entry which is preliminary data.</text>
</comment>